<evidence type="ECO:0000256" key="5">
    <source>
        <dbReference type="ARBA" id="ARBA00022771"/>
    </source>
</evidence>
<dbReference type="FunFam" id="3.30.160.60:FF:000765">
    <property type="entry name" value="Zinc finger 45-like"/>
    <property type="match status" value="1"/>
</dbReference>
<dbReference type="KEGG" id="ccar:122139338"/>
<proteinExistence type="inferred from homology"/>
<evidence type="ECO:0000313" key="14">
    <source>
        <dbReference type="RefSeq" id="XP_042592069.1"/>
    </source>
</evidence>
<keyword evidence="10" id="KW-0539">Nucleus</keyword>
<keyword evidence="8" id="KW-0238">DNA-binding</keyword>
<evidence type="ECO:0000256" key="6">
    <source>
        <dbReference type="ARBA" id="ARBA00022833"/>
    </source>
</evidence>
<keyword evidence="3" id="KW-0479">Metal-binding</keyword>
<feature type="domain" description="C2H2-type" evidence="13">
    <location>
        <begin position="184"/>
        <end position="211"/>
    </location>
</feature>
<dbReference type="RefSeq" id="XP_042592069.1">
    <property type="nucleotide sequence ID" value="XM_042736135.1"/>
</dbReference>
<accession>A0A9Q9WYT0</accession>
<keyword evidence="5 11" id="KW-0863">Zinc-finger</keyword>
<comment type="similarity">
    <text evidence="2">Belongs to the krueppel C2H2-type zinc-finger protein family.</text>
</comment>
<dbReference type="AlphaFoldDB" id="A0A9Q9WYT0"/>
<keyword evidence="9" id="KW-0804">Transcription</keyword>
<organism evidence="14">
    <name type="scientific">Cyprinus carpio</name>
    <name type="common">Common carp</name>
    <dbReference type="NCBI Taxonomy" id="7962"/>
    <lineage>
        <taxon>Eukaryota</taxon>
        <taxon>Metazoa</taxon>
        <taxon>Chordata</taxon>
        <taxon>Craniata</taxon>
        <taxon>Vertebrata</taxon>
        <taxon>Euteleostomi</taxon>
        <taxon>Actinopterygii</taxon>
        <taxon>Neopterygii</taxon>
        <taxon>Teleostei</taxon>
        <taxon>Ostariophysi</taxon>
        <taxon>Cypriniformes</taxon>
        <taxon>Cyprinidae</taxon>
        <taxon>Cyprininae</taxon>
        <taxon>Cyprinus</taxon>
    </lineage>
</organism>
<dbReference type="FunFam" id="3.30.160.60:FF:001156">
    <property type="entry name" value="Zinc finger protein 407"/>
    <property type="match status" value="1"/>
</dbReference>
<dbReference type="FunFam" id="3.30.160.60:FF:000100">
    <property type="entry name" value="Zinc finger 45-like"/>
    <property type="match status" value="4"/>
</dbReference>
<dbReference type="Proteomes" id="UP001155660">
    <property type="component" value="Chromosome B13"/>
</dbReference>
<feature type="domain" description="C2H2-type" evidence="13">
    <location>
        <begin position="44"/>
        <end position="71"/>
    </location>
</feature>
<dbReference type="Pfam" id="PF00096">
    <property type="entry name" value="zf-C2H2"/>
    <property type="match status" value="7"/>
</dbReference>
<feature type="domain" description="C2H2-type" evidence="13">
    <location>
        <begin position="72"/>
        <end position="99"/>
    </location>
</feature>
<evidence type="ECO:0000256" key="11">
    <source>
        <dbReference type="PROSITE-ProRule" id="PRU00042"/>
    </source>
</evidence>
<evidence type="ECO:0000256" key="10">
    <source>
        <dbReference type="ARBA" id="ARBA00023242"/>
    </source>
</evidence>
<dbReference type="FunFam" id="3.30.160.60:FF:000624">
    <property type="entry name" value="zinc finger protein 697"/>
    <property type="match status" value="1"/>
</dbReference>
<dbReference type="GO" id="GO:0008270">
    <property type="term" value="F:zinc ion binding"/>
    <property type="evidence" value="ECO:0007669"/>
    <property type="project" value="UniProtKB-KW"/>
</dbReference>
<feature type="domain" description="C2H2-type" evidence="13">
    <location>
        <begin position="240"/>
        <end position="267"/>
    </location>
</feature>
<evidence type="ECO:0000256" key="4">
    <source>
        <dbReference type="ARBA" id="ARBA00022737"/>
    </source>
</evidence>
<evidence type="ECO:0000256" key="7">
    <source>
        <dbReference type="ARBA" id="ARBA00023015"/>
    </source>
</evidence>
<dbReference type="SMART" id="SM00355">
    <property type="entry name" value="ZnF_C2H2"/>
    <property type="match status" value="8"/>
</dbReference>
<evidence type="ECO:0000259" key="13">
    <source>
        <dbReference type="PROSITE" id="PS50157"/>
    </source>
</evidence>
<sequence length="429" mass="48201">MKMKEERQDMNEVEEKHQDQKDHDLNGEKSVSCSIKNTEIKSPFSCSQCEKTFTCNKNLKCHMVIHTGIKASSCSQCGKTFTKKRHLKNHLVTHSSEKPFFCSQCGKSFTHKLSLKNHMLIHTGIKPFSCSQCGKSFTQKSSLKKHMVVHTGIKAFTCSQCGKSFTQKSSLKDHMLLHTGIKPFSCSQCGKSFTHKSSLKNHMFIHTGIKSFICSQCGKSFAYESNLKKHMLLHTGIKSFSCSQCGKSFTHKSSLKDHMLIHTGIKSFSCSQCGAERMRLHFPIDLGDETATKLCSCLQVVLGSSRIESKIKPIMDKAQPSDALRQPSKLDARLIGLHIWMIMIVGYQPSSDPPPKASLIVLSQRPEGSSEENVTQWCQLSLQDNVGVPLLQTGVYVPHPELSSVQSCYVERRRLQLRDKYRVTVYGSK</sequence>
<name>A0A9Q9WYT0_CYPCA</name>
<dbReference type="PANTHER" id="PTHR23235:SF178">
    <property type="entry name" value="C2H2-TYPE DOMAIN-CONTAINING PROTEIN-RELATED"/>
    <property type="match status" value="1"/>
</dbReference>
<dbReference type="PANTHER" id="PTHR23235">
    <property type="entry name" value="KRUEPPEL-LIKE TRANSCRIPTION FACTOR"/>
    <property type="match status" value="1"/>
</dbReference>
<evidence type="ECO:0000256" key="1">
    <source>
        <dbReference type="ARBA" id="ARBA00004123"/>
    </source>
</evidence>
<dbReference type="OrthoDB" id="8117402at2759"/>
<evidence type="ECO:0000256" key="3">
    <source>
        <dbReference type="ARBA" id="ARBA00022723"/>
    </source>
</evidence>
<feature type="domain" description="C2H2-type" evidence="13">
    <location>
        <begin position="128"/>
        <end position="155"/>
    </location>
</feature>
<dbReference type="PROSITE" id="PS50157">
    <property type="entry name" value="ZINC_FINGER_C2H2_2"/>
    <property type="match status" value="8"/>
</dbReference>
<dbReference type="PROSITE" id="PS00028">
    <property type="entry name" value="ZINC_FINGER_C2H2_1"/>
    <property type="match status" value="8"/>
</dbReference>
<reference evidence="14" key="1">
    <citation type="submission" date="2025-08" db="UniProtKB">
        <authorList>
            <consortium name="RefSeq"/>
        </authorList>
    </citation>
    <scope>IDENTIFICATION</scope>
    <source>
        <tissue evidence="14">Muscle</tissue>
    </source>
</reference>
<dbReference type="GeneID" id="122139338"/>
<dbReference type="FunFam" id="3.30.160.60:FF:001506">
    <property type="entry name" value="Zinc finger protein"/>
    <property type="match status" value="1"/>
</dbReference>
<keyword evidence="4" id="KW-0677">Repeat</keyword>
<dbReference type="InterPro" id="IPR013087">
    <property type="entry name" value="Znf_C2H2_type"/>
</dbReference>
<dbReference type="GO" id="GO:0005634">
    <property type="term" value="C:nucleus"/>
    <property type="evidence" value="ECO:0007669"/>
    <property type="project" value="UniProtKB-SubCell"/>
</dbReference>
<protein>
    <submittedName>
        <fullName evidence="14">Gastrula zinc finger protein XlCGF26.1-like</fullName>
    </submittedName>
</protein>
<feature type="region of interest" description="Disordered" evidence="12">
    <location>
        <begin position="1"/>
        <end position="27"/>
    </location>
</feature>
<dbReference type="GO" id="GO:0000981">
    <property type="term" value="F:DNA-binding transcription factor activity, RNA polymerase II-specific"/>
    <property type="evidence" value="ECO:0007669"/>
    <property type="project" value="TreeGrafter"/>
</dbReference>
<evidence type="ECO:0000256" key="9">
    <source>
        <dbReference type="ARBA" id="ARBA00023163"/>
    </source>
</evidence>
<gene>
    <name evidence="14" type="primary">LOC122139338</name>
</gene>
<dbReference type="GO" id="GO:0000978">
    <property type="term" value="F:RNA polymerase II cis-regulatory region sequence-specific DNA binding"/>
    <property type="evidence" value="ECO:0007669"/>
    <property type="project" value="TreeGrafter"/>
</dbReference>
<evidence type="ECO:0000256" key="8">
    <source>
        <dbReference type="ARBA" id="ARBA00023125"/>
    </source>
</evidence>
<feature type="domain" description="C2H2-type" evidence="13">
    <location>
        <begin position="156"/>
        <end position="183"/>
    </location>
</feature>
<comment type="subcellular location">
    <subcellularLocation>
        <location evidence="1">Nucleus</location>
    </subcellularLocation>
</comment>
<feature type="domain" description="C2H2-type" evidence="13">
    <location>
        <begin position="212"/>
        <end position="239"/>
    </location>
</feature>
<keyword evidence="6" id="KW-0862">Zinc</keyword>
<evidence type="ECO:0000256" key="2">
    <source>
        <dbReference type="ARBA" id="ARBA00006991"/>
    </source>
</evidence>
<evidence type="ECO:0000256" key="12">
    <source>
        <dbReference type="SAM" id="MobiDB-lite"/>
    </source>
</evidence>
<keyword evidence="7" id="KW-0805">Transcription regulation</keyword>
<feature type="domain" description="C2H2-type" evidence="13">
    <location>
        <begin position="100"/>
        <end position="127"/>
    </location>
</feature>